<evidence type="ECO:0000259" key="2">
    <source>
        <dbReference type="Pfam" id="PF17168"/>
    </source>
</evidence>
<reference evidence="3 4" key="1">
    <citation type="submission" date="2015-04" db="EMBL/GenBank/DDBJ databases">
        <title>Complete genome sequence of Schizopora paradoxa KUC8140, a cosmopolitan wood degrader in East Asia.</title>
        <authorList>
            <consortium name="DOE Joint Genome Institute"/>
            <person name="Min B."/>
            <person name="Park H."/>
            <person name="Jang Y."/>
            <person name="Kim J.-J."/>
            <person name="Kim K.H."/>
            <person name="Pangilinan J."/>
            <person name="Lipzen A."/>
            <person name="Riley R."/>
            <person name="Grigoriev I.V."/>
            <person name="Spatafora J.W."/>
            <person name="Choi I.-G."/>
        </authorList>
    </citation>
    <scope>NUCLEOTIDE SEQUENCE [LARGE SCALE GENOMIC DNA]</scope>
    <source>
        <strain evidence="3 4">KUC8140</strain>
    </source>
</reference>
<dbReference type="OrthoDB" id="3918848at2759"/>
<dbReference type="Proteomes" id="UP000053477">
    <property type="component" value="Unassembled WGS sequence"/>
</dbReference>
<dbReference type="InParanoid" id="A0A0H2RIL1"/>
<keyword evidence="4" id="KW-1185">Reference proteome</keyword>
<gene>
    <name evidence="3" type="ORF">SCHPADRAFT_834185</name>
</gene>
<proteinExistence type="predicted"/>
<dbReference type="Pfam" id="PF17168">
    <property type="entry name" value="DUF5127"/>
    <property type="match status" value="1"/>
</dbReference>
<dbReference type="EMBL" id="KQ086061">
    <property type="protein sequence ID" value="KLO09278.1"/>
    <property type="molecule type" value="Genomic_DNA"/>
</dbReference>
<dbReference type="Pfam" id="PF16335">
    <property type="entry name" value="GtaA_6_Hairpin"/>
    <property type="match status" value="1"/>
</dbReference>
<dbReference type="InterPro" id="IPR052743">
    <property type="entry name" value="Glutaminase_GtaA"/>
</dbReference>
<dbReference type="InterPro" id="IPR032514">
    <property type="entry name" value="GtaA_central"/>
</dbReference>
<feature type="domain" description="Glutaminase A central" evidence="1">
    <location>
        <begin position="361"/>
        <end position="717"/>
    </location>
</feature>
<sequence length="743" mass="80142">MGHDDGLRTLSTRILSLYLLQTFLFSHRSGWQVIAQLRSPAWPLAVKNPYLNTWYLPGTDQLNLNAVWPNMWPGASTNTSWYCGVMVDGKAYRVMGDALVPSTKSTTQESVQMTLTQTTVVYVTGPVNVTLNFLTPITATDLTRQSLPFSYFSITAESTDKKTHTVTIYSDITAEWISGDGNAVVDCVEDTQNDFVILQTSLQDPQPFVEINEHAQDSSSLFAMKNNSGVFFRAGVNASVRGSAMNSTGLDNSVDLDISSHPMNNPVDVFGISVDLGKIQNLTAPVVWAIGVIRDPSIRFTSLSGDVQLRSPYYRLNFTTAYDMVSKLSTVSYFVNDFDTATNASNQLDKQIAGHSADISSNLSDLLILVTRQAMSALEITVSKNPDGSLNSSDIMAFMKDMGSVGGGGVNAVDVMYAAFPMYLYLNPAIGGYLLKPLLVAQDTPQYSQPYAAQNLGVDFPNATAQNVEHNFGIEHSGSMLIMLLAHLQASGDTTLVSQHYNMVKGWANYLVKNSLNPGPQQTSISDGIIGIDLANLTNLSLKGIIGIGAMAKISTLMNMNDDALMYDNTAKSFILLWQNLSISQDQTQILSSFGDQNSSGIIYNLYADKLLQLGLVPKSAILISLSSIFIGCSGSNNFGIPLDSRTPNVTRADWMMFAAAASDDFVLQNALVSLVHSYAFSASNNLVAPISPIYDPSSGNSSGGTNSPAMGALFAALALQYVSALYALYYATLLNNGIAGCP</sequence>
<name>A0A0H2RIL1_9AGAM</name>
<dbReference type="PANTHER" id="PTHR31987:SF1">
    <property type="entry name" value="GLUTAMINASE A"/>
    <property type="match status" value="1"/>
</dbReference>
<evidence type="ECO:0000313" key="3">
    <source>
        <dbReference type="EMBL" id="KLO09278.1"/>
    </source>
</evidence>
<dbReference type="InterPro" id="IPR033433">
    <property type="entry name" value="GtaA_N"/>
</dbReference>
<organism evidence="3 4">
    <name type="scientific">Schizopora paradoxa</name>
    <dbReference type="NCBI Taxonomy" id="27342"/>
    <lineage>
        <taxon>Eukaryota</taxon>
        <taxon>Fungi</taxon>
        <taxon>Dikarya</taxon>
        <taxon>Basidiomycota</taxon>
        <taxon>Agaricomycotina</taxon>
        <taxon>Agaricomycetes</taxon>
        <taxon>Hymenochaetales</taxon>
        <taxon>Schizoporaceae</taxon>
        <taxon>Schizopora</taxon>
    </lineage>
</organism>
<protein>
    <submittedName>
        <fullName evidence="3">DUF1793-domain-containing protein</fullName>
    </submittedName>
</protein>
<dbReference type="AlphaFoldDB" id="A0A0H2RIL1"/>
<feature type="domain" description="Glutaminase A N-terminal" evidence="2">
    <location>
        <begin position="116"/>
        <end position="353"/>
    </location>
</feature>
<evidence type="ECO:0000313" key="4">
    <source>
        <dbReference type="Proteomes" id="UP000053477"/>
    </source>
</evidence>
<evidence type="ECO:0000259" key="1">
    <source>
        <dbReference type="Pfam" id="PF16335"/>
    </source>
</evidence>
<dbReference type="PANTHER" id="PTHR31987">
    <property type="entry name" value="GLUTAMINASE A-RELATED"/>
    <property type="match status" value="1"/>
</dbReference>
<dbReference type="STRING" id="27342.A0A0H2RIL1"/>
<accession>A0A0H2RIL1</accession>